<protein>
    <submittedName>
        <fullName evidence="1">Uncharacterized protein</fullName>
    </submittedName>
</protein>
<reference evidence="1 2" key="1">
    <citation type="submission" date="2018-11" db="EMBL/GenBank/DDBJ databases">
        <title>Genome sequence of Mycoplasma struthionis sp. nov.</title>
        <authorList>
            <person name="Spergser J."/>
        </authorList>
    </citation>
    <scope>NUCLEOTIDE SEQUENCE [LARGE SCALE GENOMIC DNA]</scope>
    <source>
        <strain evidence="1 2">237IA</strain>
    </source>
</reference>
<dbReference type="EMBL" id="CP034044">
    <property type="protein sequence ID" value="AZG68964.1"/>
    <property type="molecule type" value="Genomic_DNA"/>
</dbReference>
<dbReference type="Proteomes" id="UP000275883">
    <property type="component" value="Chromosome"/>
</dbReference>
<keyword evidence="2" id="KW-1185">Reference proteome</keyword>
<accession>A0A3G8LHX5</accession>
<sequence>MLKQFVLRLLNFLNKLSNESIKELKASIFLVNSGSLSLCLGLNAERLFLIWSNFEISVSGSLFKEKSSLLSEVNKVDNKAFKSFLLASLIKASFFSLYKFKTLWTLFFKVLNFCA</sequence>
<organism evidence="1 2">
    <name type="scientific">Mycoplasma struthionis</name>
    <dbReference type="NCBI Taxonomy" id="538220"/>
    <lineage>
        <taxon>Bacteria</taxon>
        <taxon>Bacillati</taxon>
        <taxon>Mycoplasmatota</taxon>
        <taxon>Mollicutes</taxon>
        <taxon>Mycoplasmataceae</taxon>
        <taxon>Mycoplasma</taxon>
    </lineage>
</organism>
<dbReference type="KEGG" id="mstr:EGN60_03405"/>
<evidence type="ECO:0000313" key="1">
    <source>
        <dbReference type="EMBL" id="AZG68964.1"/>
    </source>
</evidence>
<name>A0A3G8LHX5_9MOLU</name>
<dbReference type="AlphaFoldDB" id="A0A3G8LHX5"/>
<evidence type="ECO:0000313" key="2">
    <source>
        <dbReference type="Proteomes" id="UP000275883"/>
    </source>
</evidence>
<proteinExistence type="predicted"/>
<dbReference type="RefSeq" id="WP_124724646.1">
    <property type="nucleotide sequence ID" value="NZ_CP034044.1"/>
</dbReference>
<gene>
    <name evidence="1" type="ORF">EGN60_03405</name>
</gene>